<name>A0A9P6M764_MORAP</name>
<organism evidence="8 9">
    <name type="scientific">Mortierella alpina</name>
    <name type="common">Oleaginous fungus</name>
    <name type="synonym">Mortierella renispora</name>
    <dbReference type="NCBI Taxonomy" id="64518"/>
    <lineage>
        <taxon>Eukaryota</taxon>
        <taxon>Fungi</taxon>
        <taxon>Fungi incertae sedis</taxon>
        <taxon>Mucoromycota</taxon>
        <taxon>Mortierellomycotina</taxon>
        <taxon>Mortierellomycetes</taxon>
        <taxon>Mortierellales</taxon>
        <taxon>Mortierellaceae</taxon>
        <taxon>Mortierella</taxon>
    </lineage>
</organism>
<evidence type="ECO:0000256" key="4">
    <source>
        <dbReference type="ARBA" id="ARBA00022729"/>
    </source>
</evidence>
<dbReference type="Proteomes" id="UP000738359">
    <property type="component" value="Unassembled WGS sequence"/>
</dbReference>
<evidence type="ECO:0000256" key="2">
    <source>
        <dbReference type="ARBA" id="ARBA00005227"/>
    </source>
</evidence>
<dbReference type="AlphaFoldDB" id="A0A9P6M764"/>
<feature type="transmembrane region" description="Helical" evidence="7">
    <location>
        <begin position="497"/>
        <end position="523"/>
    </location>
</feature>
<evidence type="ECO:0000256" key="3">
    <source>
        <dbReference type="ARBA" id="ARBA00022692"/>
    </source>
</evidence>
<feature type="chain" id="PRO_5040538286" description="Transmembrane 9 superfamily member" evidence="7">
    <location>
        <begin position="27"/>
        <end position="605"/>
    </location>
</feature>
<sequence length="605" mass="69345">MLGKGWTNKILSTLAAYTLVAMLASADEHSHKYEDSEAVVVWANSVGPLSNRQETYEYFQLPYCKGKGEVEHRHETLGEALLGMELVNSGIPIRFGRSEDTTPICSQRLLTPQDIKTFQYAVSHDYWFQYFVDDLPLWGMVGEKDKEADRVLLYTHQKFEIEYNGNQIISAQVVPGSPVPLVSSQTGFHVDFTYSVTWKPTTKDFKSRFERYLDSDFFENKASYEDGRICYDTAKSIHWFSIFNSLMMVLFLTGFVSAMWIQYLRRDFARYDKEAGLNDFDHDLGDDYGWKQIHGDVFRPPANPMTFAAFLGTGYQLAWTSFFVILYTIFGQEWTERASIMTATIFIYAFMSMIAGYSSASQYAQYGGRDWVRAMFLTAAFWPGSVVLITSLNNTIAIYYTSSRAIPFGTMMALLVIWLFIVLPLTFVGTILGRNWAGKADFPCRVHPIPRPIPEKIWYAEPIVVIALGGILPFASIFIEIYFLFTSFWNYKVYYVYGFGLLVFGIVMLVTACVTVVSTYFVINTEDYRWHWMSMATCGSTAAYVYIYAVYYFMQKTKMYGLFQTSFYFGNTALACMAIFLMLGSVGHFAANKLVMRIYRNVKLD</sequence>
<dbReference type="GO" id="GO:0016020">
    <property type="term" value="C:membrane"/>
    <property type="evidence" value="ECO:0007669"/>
    <property type="project" value="UniProtKB-SubCell"/>
</dbReference>
<dbReference type="OrthoDB" id="1666796at2759"/>
<protein>
    <recommendedName>
        <fullName evidence="7">Transmembrane 9 superfamily member</fullName>
    </recommendedName>
</protein>
<feature type="transmembrane region" description="Helical" evidence="7">
    <location>
        <begin position="566"/>
        <end position="591"/>
    </location>
</feature>
<reference evidence="8" key="1">
    <citation type="journal article" date="2020" name="Fungal Divers.">
        <title>Resolving the Mortierellaceae phylogeny through synthesis of multi-gene phylogenetics and phylogenomics.</title>
        <authorList>
            <person name="Vandepol N."/>
            <person name="Liber J."/>
            <person name="Desiro A."/>
            <person name="Na H."/>
            <person name="Kennedy M."/>
            <person name="Barry K."/>
            <person name="Grigoriev I.V."/>
            <person name="Miller A.N."/>
            <person name="O'Donnell K."/>
            <person name="Stajich J.E."/>
            <person name="Bonito G."/>
        </authorList>
    </citation>
    <scope>NUCLEOTIDE SEQUENCE</scope>
    <source>
        <strain evidence="8">CK1249</strain>
    </source>
</reference>
<dbReference type="PANTHER" id="PTHR10766">
    <property type="entry name" value="TRANSMEMBRANE 9 SUPERFAMILY PROTEIN"/>
    <property type="match status" value="1"/>
</dbReference>
<feature type="transmembrane region" description="Helical" evidence="7">
    <location>
        <begin position="371"/>
        <end position="392"/>
    </location>
</feature>
<keyword evidence="5 7" id="KW-1133">Transmembrane helix</keyword>
<keyword evidence="4 7" id="KW-0732">Signal</keyword>
<proteinExistence type="inferred from homology"/>
<dbReference type="Pfam" id="PF02990">
    <property type="entry name" value="EMP70"/>
    <property type="match status" value="1"/>
</dbReference>
<dbReference type="EMBL" id="JAAAHY010000025">
    <property type="protein sequence ID" value="KAF9968355.1"/>
    <property type="molecule type" value="Genomic_DNA"/>
</dbReference>
<gene>
    <name evidence="8" type="ORF">BGZ70_004754</name>
</gene>
<dbReference type="GO" id="GO:0072657">
    <property type="term" value="P:protein localization to membrane"/>
    <property type="evidence" value="ECO:0007669"/>
    <property type="project" value="TreeGrafter"/>
</dbReference>
<evidence type="ECO:0000256" key="6">
    <source>
        <dbReference type="ARBA" id="ARBA00023136"/>
    </source>
</evidence>
<dbReference type="InterPro" id="IPR004240">
    <property type="entry name" value="EMP70"/>
</dbReference>
<dbReference type="PANTHER" id="PTHR10766:SF41">
    <property type="entry name" value="TRANSMEMBRANE 9 SUPERFAMILY MEMBER 3"/>
    <property type="match status" value="1"/>
</dbReference>
<accession>A0A9P6M764</accession>
<feature type="transmembrane region" description="Helical" evidence="7">
    <location>
        <begin position="340"/>
        <end position="359"/>
    </location>
</feature>
<comment type="subcellular location">
    <subcellularLocation>
        <location evidence="1">Membrane</location>
        <topology evidence="1">Multi-pass membrane protein</topology>
    </subcellularLocation>
</comment>
<feature type="transmembrane region" description="Helical" evidence="7">
    <location>
        <begin position="458"/>
        <end position="485"/>
    </location>
</feature>
<comment type="similarity">
    <text evidence="2 7">Belongs to the nonaspanin (TM9SF) (TC 9.A.2) family.</text>
</comment>
<evidence type="ECO:0000313" key="9">
    <source>
        <dbReference type="Proteomes" id="UP000738359"/>
    </source>
</evidence>
<keyword evidence="9" id="KW-1185">Reference proteome</keyword>
<keyword evidence="3 7" id="KW-0812">Transmembrane</keyword>
<keyword evidence="6 7" id="KW-0472">Membrane</keyword>
<feature type="transmembrane region" description="Helical" evidence="7">
    <location>
        <begin position="307"/>
        <end position="328"/>
    </location>
</feature>
<feature type="transmembrane region" description="Helical" evidence="7">
    <location>
        <begin position="535"/>
        <end position="554"/>
    </location>
</feature>
<evidence type="ECO:0000256" key="7">
    <source>
        <dbReference type="RuleBase" id="RU363079"/>
    </source>
</evidence>
<feature type="signal peptide" evidence="7">
    <location>
        <begin position="1"/>
        <end position="26"/>
    </location>
</feature>
<feature type="transmembrane region" description="Helical" evidence="7">
    <location>
        <begin position="412"/>
        <end position="437"/>
    </location>
</feature>
<evidence type="ECO:0000256" key="1">
    <source>
        <dbReference type="ARBA" id="ARBA00004141"/>
    </source>
</evidence>
<feature type="transmembrane region" description="Helical" evidence="7">
    <location>
        <begin position="237"/>
        <end position="261"/>
    </location>
</feature>
<evidence type="ECO:0000313" key="8">
    <source>
        <dbReference type="EMBL" id="KAF9968355.1"/>
    </source>
</evidence>
<comment type="caution">
    <text evidence="8">The sequence shown here is derived from an EMBL/GenBank/DDBJ whole genome shotgun (WGS) entry which is preliminary data.</text>
</comment>
<evidence type="ECO:0000256" key="5">
    <source>
        <dbReference type="ARBA" id="ARBA00022989"/>
    </source>
</evidence>